<protein>
    <recommendedName>
        <fullName evidence="4">DUF4148 domain-containing protein</fullName>
    </recommendedName>
</protein>
<keyword evidence="1" id="KW-0732">Signal</keyword>
<dbReference type="RefSeq" id="WP_042627102.1">
    <property type="nucleotide sequence ID" value="NZ_CP002581.1"/>
</dbReference>
<evidence type="ECO:0000256" key="1">
    <source>
        <dbReference type="SAM" id="SignalP"/>
    </source>
</evidence>
<reference evidence="2 3" key="2">
    <citation type="journal article" date="2016" name="Appl. Microbiol. Biotechnol.">
        <title>Mutations improving production and secretion of extracellular lipase by Burkholderia glumae PG1.</title>
        <authorList>
            <person name="Knapp A."/>
            <person name="Voget S."/>
            <person name="Gao R."/>
            <person name="Zaburannyi N."/>
            <person name="Krysciak D."/>
            <person name="Breuer M."/>
            <person name="Hauer B."/>
            <person name="Streit W.R."/>
            <person name="Muller R."/>
            <person name="Daniel R."/>
            <person name="Jaeger K.E."/>
        </authorList>
    </citation>
    <scope>NUCLEOTIDE SEQUENCE [LARGE SCALE GENOMIC DNA]</scope>
    <source>
        <strain evidence="2 3">PG1</strain>
    </source>
</reference>
<name>A0A0B6S245_BURPL</name>
<dbReference type="KEGG" id="bgp:BGL_2c03730"/>
<accession>A0A0B6S245</accession>
<dbReference type="InterPro" id="IPR025421">
    <property type="entry name" value="DUF4148"/>
</dbReference>
<feature type="signal peptide" evidence="1">
    <location>
        <begin position="1"/>
        <end position="22"/>
    </location>
</feature>
<sequence>MKSCWKAACVAAAFVIPAISLAQGSGAPSRAQVRADLVRYERAGFNPARQNPSRRVDDLQAASVRVQAEDGVATASNTAAQVATMTN</sequence>
<dbReference type="EMBL" id="CP002581">
    <property type="protein sequence ID" value="AJK48464.1"/>
    <property type="molecule type" value="Genomic_DNA"/>
</dbReference>
<evidence type="ECO:0000313" key="3">
    <source>
        <dbReference type="Proteomes" id="UP000031838"/>
    </source>
</evidence>
<feature type="chain" id="PRO_5002122194" description="DUF4148 domain-containing protein" evidence="1">
    <location>
        <begin position="23"/>
        <end position="87"/>
    </location>
</feature>
<dbReference type="HOGENOM" id="CLU_117081_5_0_4"/>
<evidence type="ECO:0008006" key="4">
    <source>
        <dbReference type="Google" id="ProtNLM"/>
    </source>
</evidence>
<dbReference type="Pfam" id="PF13663">
    <property type="entry name" value="DUF4148"/>
    <property type="match status" value="1"/>
</dbReference>
<organism evidence="2 3">
    <name type="scientific">Burkholderia plantarii</name>
    <dbReference type="NCBI Taxonomy" id="41899"/>
    <lineage>
        <taxon>Bacteria</taxon>
        <taxon>Pseudomonadati</taxon>
        <taxon>Pseudomonadota</taxon>
        <taxon>Betaproteobacteria</taxon>
        <taxon>Burkholderiales</taxon>
        <taxon>Burkholderiaceae</taxon>
        <taxon>Burkholderia</taxon>
    </lineage>
</organism>
<dbReference type="AlphaFoldDB" id="A0A0B6S245"/>
<gene>
    <name evidence="2" type="ORF">BGL_2c03730</name>
</gene>
<proteinExistence type="predicted"/>
<keyword evidence="3" id="KW-1185">Reference proteome</keyword>
<evidence type="ECO:0000313" key="2">
    <source>
        <dbReference type="EMBL" id="AJK48464.1"/>
    </source>
</evidence>
<reference evidence="3" key="1">
    <citation type="submission" date="2011-03" db="EMBL/GenBank/DDBJ databases">
        <authorList>
            <person name="Voget S."/>
            <person name="Streit W.R."/>
            <person name="Jaeger K.E."/>
            <person name="Daniel R."/>
        </authorList>
    </citation>
    <scope>NUCLEOTIDE SEQUENCE [LARGE SCALE GENOMIC DNA]</scope>
    <source>
        <strain evidence="3">PG1</strain>
    </source>
</reference>
<dbReference type="Proteomes" id="UP000031838">
    <property type="component" value="Chromosome 2"/>
</dbReference>